<dbReference type="GeneID" id="54300732"/>
<sequence>MYKNGEPIAFQRRNYIRAETFINITLSLLETGGPPITLEQRLALTDSKISLVFPQHKIEFVTSRCEVSTGNQLRHFIDGKILRLDLLSGLGTQWRIFDVNGMVIDLSKWNASNSAAATYTIKILPPEDRLYGIPTAPLKPEEMLHIPDTHTCITAIVQKTEGTKKKKRTIQSRSKFIVPSEATVTELWLRLGEYLGCNITRLFVQQPGIEDRCSETPPSRIFRYDSKRIFELSSNSVLHLLVDIGFGIQGM</sequence>
<reference evidence="1" key="1">
    <citation type="journal article" date="2020" name="Stud. Mycol.">
        <title>101 Dothideomycetes genomes: a test case for predicting lifestyles and emergence of pathogens.</title>
        <authorList>
            <person name="Haridas S."/>
            <person name="Albert R."/>
            <person name="Binder M."/>
            <person name="Bloem J."/>
            <person name="Labutti K."/>
            <person name="Salamov A."/>
            <person name="Andreopoulos B."/>
            <person name="Baker S."/>
            <person name="Barry K."/>
            <person name="Bills G."/>
            <person name="Bluhm B."/>
            <person name="Cannon C."/>
            <person name="Castanera R."/>
            <person name="Culley D."/>
            <person name="Daum C."/>
            <person name="Ezra D."/>
            <person name="Gonzalez J."/>
            <person name="Henrissat B."/>
            <person name="Kuo A."/>
            <person name="Liang C."/>
            <person name="Lipzen A."/>
            <person name="Lutzoni F."/>
            <person name="Magnuson J."/>
            <person name="Mondo S."/>
            <person name="Nolan M."/>
            <person name="Ohm R."/>
            <person name="Pangilinan J."/>
            <person name="Park H.-J."/>
            <person name="Ramirez L."/>
            <person name="Alfaro M."/>
            <person name="Sun H."/>
            <person name="Tritt A."/>
            <person name="Yoshinaga Y."/>
            <person name="Zwiers L.-H."/>
            <person name="Turgeon B."/>
            <person name="Goodwin S."/>
            <person name="Spatafora J."/>
            <person name="Crous P."/>
            <person name="Grigoriev I."/>
        </authorList>
    </citation>
    <scope>NUCLEOTIDE SEQUENCE</scope>
    <source>
        <strain evidence="1">CBS 121167</strain>
    </source>
</reference>
<dbReference type="Proteomes" id="UP000799438">
    <property type="component" value="Unassembled WGS sequence"/>
</dbReference>
<name>A0A6A6BDY8_9PEZI</name>
<keyword evidence="2" id="KW-1185">Reference proteome</keyword>
<organism evidence="1 2">
    <name type="scientific">Aplosporella prunicola CBS 121167</name>
    <dbReference type="NCBI Taxonomy" id="1176127"/>
    <lineage>
        <taxon>Eukaryota</taxon>
        <taxon>Fungi</taxon>
        <taxon>Dikarya</taxon>
        <taxon>Ascomycota</taxon>
        <taxon>Pezizomycotina</taxon>
        <taxon>Dothideomycetes</taxon>
        <taxon>Dothideomycetes incertae sedis</taxon>
        <taxon>Botryosphaeriales</taxon>
        <taxon>Aplosporellaceae</taxon>
        <taxon>Aplosporella</taxon>
    </lineage>
</organism>
<dbReference type="AlphaFoldDB" id="A0A6A6BDY8"/>
<accession>A0A6A6BDY8</accession>
<gene>
    <name evidence="1" type="ORF">K452DRAFT_309262</name>
</gene>
<evidence type="ECO:0000313" key="1">
    <source>
        <dbReference type="EMBL" id="KAF2141515.1"/>
    </source>
</evidence>
<dbReference type="RefSeq" id="XP_033397228.1">
    <property type="nucleotide sequence ID" value="XM_033543235.1"/>
</dbReference>
<evidence type="ECO:0000313" key="2">
    <source>
        <dbReference type="Proteomes" id="UP000799438"/>
    </source>
</evidence>
<dbReference type="EMBL" id="ML995487">
    <property type="protein sequence ID" value="KAF2141515.1"/>
    <property type="molecule type" value="Genomic_DNA"/>
</dbReference>
<proteinExistence type="predicted"/>
<protein>
    <submittedName>
        <fullName evidence="1">Uncharacterized protein</fullName>
    </submittedName>
</protein>